<dbReference type="InterPro" id="IPR006121">
    <property type="entry name" value="HMA_dom"/>
</dbReference>
<feature type="domain" description="HMA" evidence="1">
    <location>
        <begin position="16"/>
        <end position="53"/>
    </location>
</feature>
<gene>
    <name evidence="2" type="ORF">BB559_005309</name>
</gene>
<evidence type="ECO:0000313" key="3">
    <source>
        <dbReference type="Proteomes" id="UP000245699"/>
    </source>
</evidence>
<protein>
    <recommendedName>
        <fullName evidence="1">HMA domain-containing protein</fullName>
    </recommendedName>
</protein>
<dbReference type="Gene3D" id="3.30.70.100">
    <property type="match status" value="1"/>
</dbReference>
<dbReference type="Pfam" id="PF00403">
    <property type="entry name" value="HMA"/>
    <property type="match status" value="1"/>
</dbReference>
<sequence length="58" mass="6531">MENTYKFKVAMTCSGKLEEVKNVDIDMENQLVTVVTSLSQDKIFETISKTGKKTEIVS</sequence>
<dbReference type="AlphaFoldDB" id="A0A2T9Y9E2"/>
<keyword evidence="3" id="KW-1185">Reference proteome</keyword>
<organism evidence="2 3">
    <name type="scientific">Furculomyces boomerangus</name>
    <dbReference type="NCBI Taxonomy" id="61424"/>
    <lineage>
        <taxon>Eukaryota</taxon>
        <taxon>Fungi</taxon>
        <taxon>Fungi incertae sedis</taxon>
        <taxon>Zoopagomycota</taxon>
        <taxon>Kickxellomycotina</taxon>
        <taxon>Harpellomycetes</taxon>
        <taxon>Harpellales</taxon>
        <taxon>Harpellaceae</taxon>
        <taxon>Furculomyces</taxon>
    </lineage>
</organism>
<dbReference type="InterPro" id="IPR036163">
    <property type="entry name" value="HMA_dom_sf"/>
</dbReference>
<evidence type="ECO:0000313" key="2">
    <source>
        <dbReference type="EMBL" id="PVU88949.1"/>
    </source>
</evidence>
<name>A0A2T9Y9E2_9FUNG</name>
<dbReference type="SUPFAM" id="SSF55008">
    <property type="entry name" value="HMA, heavy metal-associated domain"/>
    <property type="match status" value="1"/>
</dbReference>
<dbReference type="EMBL" id="MBFT01000589">
    <property type="protein sequence ID" value="PVU88949.1"/>
    <property type="molecule type" value="Genomic_DNA"/>
</dbReference>
<accession>A0A2T9Y9E2</accession>
<dbReference type="OrthoDB" id="689350at2759"/>
<proteinExistence type="predicted"/>
<dbReference type="Proteomes" id="UP000245699">
    <property type="component" value="Unassembled WGS sequence"/>
</dbReference>
<comment type="caution">
    <text evidence="2">The sequence shown here is derived from an EMBL/GenBank/DDBJ whole genome shotgun (WGS) entry which is preliminary data.</text>
</comment>
<dbReference type="GO" id="GO:0046872">
    <property type="term" value="F:metal ion binding"/>
    <property type="evidence" value="ECO:0007669"/>
    <property type="project" value="InterPro"/>
</dbReference>
<evidence type="ECO:0000259" key="1">
    <source>
        <dbReference type="Pfam" id="PF00403"/>
    </source>
</evidence>
<reference evidence="2 3" key="1">
    <citation type="journal article" date="2018" name="MBio">
        <title>Comparative Genomics Reveals the Core Gene Toolbox for the Fungus-Insect Symbiosis.</title>
        <authorList>
            <person name="Wang Y."/>
            <person name="Stata M."/>
            <person name="Wang W."/>
            <person name="Stajich J.E."/>
            <person name="White M.M."/>
            <person name="Moncalvo J.M."/>
        </authorList>
    </citation>
    <scope>NUCLEOTIDE SEQUENCE [LARGE SCALE GENOMIC DNA]</scope>
    <source>
        <strain evidence="2 3">AUS-77-4</strain>
    </source>
</reference>